<dbReference type="InterPro" id="IPR000996">
    <property type="entry name" value="Clathrin_L-chain"/>
</dbReference>
<evidence type="ECO:0000256" key="2">
    <source>
        <dbReference type="ARBA" id="ARBA00005263"/>
    </source>
</evidence>
<evidence type="ECO:0000256" key="7">
    <source>
        <dbReference type="SAM" id="MobiDB-lite"/>
    </source>
</evidence>
<evidence type="ECO:0000256" key="4">
    <source>
        <dbReference type="ARBA" id="ARBA00023176"/>
    </source>
</evidence>
<evidence type="ECO:0000313" key="8">
    <source>
        <dbReference type="EMBL" id="KZO93909.1"/>
    </source>
</evidence>
<dbReference type="STRING" id="1330018.A0A167JUB3"/>
<reference evidence="8 9" key="1">
    <citation type="journal article" date="2016" name="Mol. Biol. Evol.">
        <title>Comparative Genomics of Early-Diverging Mushroom-Forming Fungi Provides Insights into the Origins of Lignocellulose Decay Capabilities.</title>
        <authorList>
            <person name="Nagy L.G."/>
            <person name="Riley R."/>
            <person name="Tritt A."/>
            <person name="Adam C."/>
            <person name="Daum C."/>
            <person name="Floudas D."/>
            <person name="Sun H."/>
            <person name="Yadav J.S."/>
            <person name="Pangilinan J."/>
            <person name="Larsson K.H."/>
            <person name="Matsuura K."/>
            <person name="Barry K."/>
            <person name="Labutti K."/>
            <person name="Kuo R."/>
            <person name="Ohm R.A."/>
            <person name="Bhattacharya S.S."/>
            <person name="Shirouzu T."/>
            <person name="Yoshinaga Y."/>
            <person name="Martin F.M."/>
            <person name="Grigoriev I.V."/>
            <person name="Hibbett D.S."/>
        </authorList>
    </citation>
    <scope>NUCLEOTIDE SEQUENCE [LARGE SCALE GENOMIC DNA]</scope>
    <source>
        <strain evidence="8 9">TUFC12733</strain>
    </source>
</reference>
<dbReference type="OrthoDB" id="5512at2759"/>
<dbReference type="Proteomes" id="UP000076738">
    <property type="component" value="Unassembled WGS sequence"/>
</dbReference>
<feature type="region of interest" description="Disordered" evidence="7">
    <location>
        <begin position="105"/>
        <end position="158"/>
    </location>
</feature>
<evidence type="ECO:0000256" key="6">
    <source>
        <dbReference type="RuleBase" id="RU363137"/>
    </source>
</evidence>
<accession>A0A167JUB3</accession>
<protein>
    <recommendedName>
        <fullName evidence="6">Clathrin light chain</fullName>
    </recommendedName>
</protein>
<dbReference type="Pfam" id="PF01086">
    <property type="entry name" value="Clathrin_lg_ch"/>
    <property type="match status" value="1"/>
</dbReference>
<keyword evidence="5 6" id="KW-0968">Cytoplasmic vesicle</keyword>
<feature type="compositionally biased region" description="Basic and acidic residues" evidence="7">
    <location>
        <begin position="128"/>
        <end position="158"/>
    </location>
</feature>
<comment type="function">
    <text evidence="6">Clathrin is the major protein of the polyhedral coat of coated pits and vesicles.</text>
</comment>
<keyword evidence="9" id="KW-1185">Reference proteome</keyword>
<evidence type="ECO:0000256" key="1">
    <source>
        <dbReference type="ARBA" id="ARBA00004180"/>
    </source>
</evidence>
<organism evidence="8 9">
    <name type="scientific">Calocera viscosa (strain TUFC12733)</name>
    <dbReference type="NCBI Taxonomy" id="1330018"/>
    <lineage>
        <taxon>Eukaryota</taxon>
        <taxon>Fungi</taxon>
        <taxon>Dikarya</taxon>
        <taxon>Basidiomycota</taxon>
        <taxon>Agaricomycotina</taxon>
        <taxon>Dacrymycetes</taxon>
        <taxon>Dacrymycetales</taxon>
        <taxon>Dacrymycetaceae</taxon>
        <taxon>Calocera</taxon>
    </lineage>
</organism>
<dbReference type="GO" id="GO:0030132">
    <property type="term" value="C:clathrin coat of coated pit"/>
    <property type="evidence" value="ECO:0007669"/>
    <property type="project" value="InterPro"/>
</dbReference>
<keyword evidence="3 6" id="KW-0472">Membrane</keyword>
<evidence type="ECO:0000256" key="3">
    <source>
        <dbReference type="ARBA" id="ARBA00023136"/>
    </source>
</evidence>
<evidence type="ECO:0000256" key="5">
    <source>
        <dbReference type="ARBA" id="ARBA00023329"/>
    </source>
</evidence>
<feature type="region of interest" description="Disordered" evidence="7">
    <location>
        <begin position="1"/>
        <end position="93"/>
    </location>
</feature>
<dbReference type="GO" id="GO:0030130">
    <property type="term" value="C:clathrin coat of trans-Golgi network vesicle"/>
    <property type="evidence" value="ECO:0007669"/>
    <property type="project" value="InterPro"/>
</dbReference>
<evidence type="ECO:0000313" key="9">
    <source>
        <dbReference type="Proteomes" id="UP000076738"/>
    </source>
</evidence>
<gene>
    <name evidence="8" type="ORF">CALVIDRAFT_485126</name>
</gene>
<keyword evidence="4 6" id="KW-0168">Coated pit</keyword>
<comment type="subcellular location">
    <subcellularLocation>
        <location evidence="1 6">Cytoplasmic vesicle membrane</location>
        <topology evidence="1 6">Peripheral membrane protein</topology>
        <orientation evidence="1 6">Cytoplasmic side</orientation>
    </subcellularLocation>
    <subcellularLocation>
        <location evidence="6">Membrane</location>
        <location evidence="6">Coated pit</location>
        <topology evidence="6">Peripheral membrane protein</topology>
        <orientation evidence="6">Cytoplasmic side</orientation>
    </subcellularLocation>
    <text evidence="6">Cytoplasmic face of coated pits and vesicles.</text>
</comment>
<dbReference type="GO" id="GO:0006886">
    <property type="term" value="P:intracellular protein transport"/>
    <property type="evidence" value="ECO:0007669"/>
    <property type="project" value="InterPro"/>
</dbReference>
<dbReference type="AlphaFoldDB" id="A0A167JUB3"/>
<sequence>MDFDSEFDRATSAFPDITDDFDPTQLASVKSTSAAPPPAAVDDFGWGFESAPSAPPAAVKVTGDADDEVEKFENQFPELDDTPAFQPVAAPTQPTLRSAFIATPAPSAPAISPGPPLYTQADDEEEPEVIKEWREKQAAQIKEREDKAARRKADTVKKAEESIDQFYEDYNKQKEKNIRENKENEAKYVDDLTAALSEGTTWSRICSLIDLENSQSKTLARAGPGTTDLSRYREVLMRLRREGERAPGAAGY</sequence>
<dbReference type="GO" id="GO:0032050">
    <property type="term" value="F:clathrin heavy chain binding"/>
    <property type="evidence" value="ECO:0007669"/>
    <property type="project" value="TreeGrafter"/>
</dbReference>
<dbReference type="PANTHER" id="PTHR10639:SF7">
    <property type="entry name" value="CLATHRIN LIGHT CHAIN"/>
    <property type="match status" value="1"/>
</dbReference>
<dbReference type="GO" id="GO:0072583">
    <property type="term" value="P:clathrin-dependent endocytosis"/>
    <property type="evidence" value="ECO:0007669"/>
    <property type="project" value="TreeGrafter"/>
</dbReference>
<comment type="similarity">
    <text evidence="2 6">Belongs to the clathrin light chain family.</text>
</comment>
<proteinExistence type="inferred from homology"/>
<dbReference type="GO" id="GO:0005198">
    <property type="term" value="F:structural molecule activity"/>
    <property type="evidence" value="ECO:0007669"/>
    <property type="project" value="InterPro"/>
</dbReference>
<name>A0A167JUB3_CALVF</name>
<dbReference type="PANTHER" id="PTHR10639">
    <property type="entry name" value="CLATHRIN LIGHT CHAIN"/>
    <property type="match status" value="1"/>
</dbReference>
<feature type="compositionally biased region" description="Polar residues" evidence="7">
    <location>
        <begin position="25"/>
        <end position="34"/>
    </location>
</feature>
<dbReference type="EMBL" id="KV417298">
    <property type="protein sequence ID" value="KZO93909.1"/>
    <property type="molecule type" value="Genomic_DNA"/>
</dbReference>